<evidence type="ECO:0000313" key="2">
    <source>
        <dbReference type="Proteomes" id="UP000250275"/>
    </source>
</evidence>
<name>A0A310SFM5_9HYME</name>
<evidence type="ECO:0008006" key="3">
    <source>
        <dbReference type="Google" id="ProtNLM"/>
    </source>
</evidence>
<evidence type="ECO:0000313" key="1">
    <source>
        <dbReference type="EMBL" id="OAD53039.1"/>
    </source>
</evidence>
<accession>A0A310SFM5</accession>
<gene>
    <name evidence="1" type="ORF">WN48_10894</name>
</gene>
<dbReference type="AlphaFoldDB" id="A0A310SFM5"/>
<dbReference type="Proteomes" id="UP000250275">
    <property type="component" value="Unassembled WGS sequence"/>
</dbReference>
<proteinExistence type="predicted"/>
<protein>
    <recommendedName>
        <fullName evidence="3">CCHC-type domain-containing protein</fullName>
    </recommendedName>
</protein>
<organism evidence="1 2">
    <name type="scientific">Eufriesea mexicana</name>
    <dbReference type="NCBI Taxonomy" id="516756"/>
    <lineage>
        <taxon>Eukaryota</taxon>
        <taxon>Metazoa</taxon>
        <taxon>Ecdysozoa</taxon>
        <taxon>Arthropoda</taxon>
        <taxon>Hexapoda</taxon>
        <taxon>Insecta</taxon>
        <taxon>Pterygota</taxon>
        <taxon>Neoptera</taxon>
        <taxon>Endopterygota</taxon>
        <taxon>Hymenoptera</taxon>
        <taxon>Apocrita</taxon>
        <taxon>Aculeata</taxon>
        <taxon>Apoidea</taxon>
        <taxon>Anthophila</taxon>
        <taxon>Apidae</taxon>
        <taxon>Eufriesea</taxon>
    </lineage>
</organism>
<sequence length="140" mass="15875">MSTGLDNSVTPCEETLTLSRAGRYDEGKVRTGEIRRSPSELDSMWIQYPLAAARKVEECGRIRVLGYQVMVARKLQCYQCHSWGHARQWCTSDVYRSAVIGTCKYPFRGVLVRVCECEDAWECRSTSARNFRGVFVAGAH</sequence>
<reference evidence="1 2" key="1">
    <citation type="submission" date="2015-07" db="EMBL/GenBank/DDBJ databases">
        <title>The genome of Eufriesea mexicana.</title>
        <authorList>
            <person name="Pan H."/>
            <person name="Kapheim K."/>
        </authorList>
    </citation>
    <scope>NUCLEOTIDE SEQUENCE [LARGE SCALE GENOMIC DNA]</scope>
    <source>
        <strain evidence="1">0111107269</strain>
        <tissue evidence="1">Whole body</tissue>
    </source>
</reference>
<keyword evidence="2" id="KW-1185">Reference proteome</keyword>
<dbReference type="EMBL" id="KQ768849">
    <property type="protein sequence ID" value="OAD53039.1"/>
    <property type="molecule type" value="Genomic_DNA"/>
</dbReference>